<dbReference type="Gene3D" id="3.40.50.1010">
    <property type="entry name" value="5'-nuclease"/>
    <property type="match status" value="1"/>
</dbReference>
<comment type="caution">
    <text evidence="7">The sequence shown here is derived from an EMBL/GenBank/DDBJ whole genome shotgun (WGS) entry which is preliminary data.</text>
</comment>
<sequence length="128" mass="15077">MDNRRILIDTSVFIDYFRKKRKDSTTLYKLSINNYELYTSSISYFEYKLGSVDETFEQILFSNVTILNFGKKEAEIASKIFKELKSKNQIIEFRDVFIASTAISNQMALATLNLKHFERIDDLEIYKS</sequence>
<dbReference type="InterPro" id="IPR029060">
    <property type="entry name" value="PIN-like_dom_sf"/>
</dbReference>
<keyword evidence="8" id="KW-1185">Reference proteome</keyword>
<protein>
    <recommendedName>
        <fullName evidence="6">PIN domain-containing protein</fullName>
    </recommendedName>
</protein>
<keyword evidence="5" id="KW-0460">Magnesium</keyword>
<proteinExistence type="predicted"/>
<evidence type="ECO:0000256" key="2">
    <source>
        <dbReference type="ARBA" id="ARBA00022722"/>
    </source>
</evidence>
<dbReference type="Pfam" id="PF01850">
    <property type="entry name" value="PIN"/>
    <property type="match status" value="1"/>
</dbReference>
<dbReference type="CDD" id="cd09881">
    <property type="entry name" value="PIN_VapC4-5_FitB-like"/>
    <property type="match status" value="1"/>
</dbReference>
<dbReference type="GO" id="GO:0016787">
    <property type="term" value="F:hydrolase activity"/>
    <property type="evidence" value="ECO:0007669"/>
    <property type="project" value="UniProtKB-KW"/>
</dbReference>
<dbReference type="Proteomes" id="UP000030428">
    <property type="component" value="Unassembled WGS sequence"/>
</dbReference>
<evidence type="ECO:0000259" key="6">
    <source>
        <dbReference type="Pfam" id="PF01850"/>
    </source>
</evidence>
<name>A0A4E0RNS3_9GAMM</name>
<dbReference type="PANTHER" id="PTHR42740">
    <property type="entry name" value="RIBONUCLEASE VAPC3"/>
    <property type="match status" value="1"/>
</dbReference>
<reference evidence="7 8" key="1">
    <citation type="journal article" date="2016" name="Front. Microbiol.">
        <title>Single-Cell (Meta-)Genomics of a Dimorphic Candidatus Thiomargarita nelsonii Reveals Genomic Plasticity.</title>
        <authorList>
            <person name="Flood B.E."/>
            <person name="Fliss P."/>
            <person name="Jones D.S."/>
            <person name="Dick G.J."/>
            <person name="Jain S."/>
            <person name="Kaster A.K."/>
            <person name="Winkel M."/>
            <person name="Mussmann M."/>
            <person name="Bailey J."/>
        </authorList>
    </citation>
    <scope>NUCLEOTIDE SEQUENCE [LARGE SCALE GENOMIC DNA]</scope>
    <source>
        <strain evidence="7">Hydrate Ridge</strain>
    </source>
</reference>
<evidence type="ECO:0000256" key="5">
    <source>
        <dbReference type="ARBA" id="ARBA00022842"/>
    </source>
</evidence>
<evidence type="ECO:0000256" key="1">
    <source>
        <dbReference type="ARBA" id="ARBA00022649"/>
    </source>
</evidence>
<keyword evidence="2" id="KW-0540">Nuclease</keyword>
<keyword evidence="3" id="KW-0479">Metal-binding</keyword>
<organism evidence="7 8">
    <name type="scientific">Candidatus Thiomargarita nelsonii</name>
    <dbReference type="NCBI Taxonomy" id="1003181"/>
    <lineage>
        <taxon>Bacteria</taxon>
        <taxon>Pseudomonadati</taxon>
        <taxon>Pseudomonadota</taxon>
        <taxon>Gammaproteobacteria</taxon>
        <taxon>Thiotrichales</taxon>
        <taxon>Thiotrichaceae</taxon>
        <taxon>Thiomargarita</taxon>
    </lineage>
</organism>
<dbReference type="PANTHER" id="PTHR42740:SF1">
    <property type="entry name" value="RIBONUCLEASE VAPC3"/>
    <property type="match status" value="1"/>
</dbReference>
<evidence type="ECO:0000313" key="7">
    <source>
        <dbReference type="EMBL" id="TGO02214.1"/>
    </source>
</evidence>
<keyword evidence="4" id="KW-0378">Hydrolase</keyword>
<dbReference type="GO" id="GO:0004540">
    <property type="term" value="F:RNA nuclease activity"/>
    <property type="evidence" value="ECO:0007669"/>
    <property type="project" value="TreeGrafter"/>
</dbReference>
<dbReference type="GO" id="GO:0046872">
    <property type="term" value="F:metal ion binding"/>
    <property type="evidence" value="ECO:0007669"/>
    <property type="project" value="UniProtKB-KW"/>
</dbReference>
<accession>A0A4E0RNS3</accession>
<feature type="domain" description="PIN" evidence="6">
    <location>
        <begin position="6"/>
        <end position="122"/>
    </location>
</feature>
<evidence type="ECO:0000313" key="8">
    <source>
        <dbReference type="Proteomes" id="UP000030428"/>
    </source>
</evidence>
<gene>
    <name evidence="7" type="ORF">PN36_28520</name>
</gene>
<dbReference type="AlphaFoldDB" id="A0A4E0RNS3"/>
<dbReference type="EMBL" id="JSZA02000186">
    <property type="protein sequence ID" value="TGO02214.1"/>
    <property type="molecule type" value="Genomic_DNA"/>
</dbReference>
<dbReference type="InterPro" id="IPR051749">
    <property type="entry name" value="PINc/VapC_TA_RNase"/>
</dbReference>
<evidence type="ECO:0000256" key="3">
    <source>
        <dbReference type="ARBA" id="ARBA00022723"/>
    </source>
</evidence>
<dbReference type="InterPro" id="IPR002716">
    <property type="entry name" value="PIN_dom"/>
</dbReference>
<dbReference type="SUPFAM" id="SSF88723">
    <property type="entry name" value="PIN domain-like"/>
    <property type="match status" value="1"/>
</dbReference>
<keyword evidence="1" id="KW-1277">Toxin-antitoxin system</keyword>
<evidence type="ECO:0000256" key="4">
    <source>
        <dbReference type="ARBA" id="ARBA00022801"/>
    </source>
</evidence>